<dbReference type="STRING" id="2082308.A0A2K1QW18"/>
<dbReference type="PROSITE" id="PS51891">
    <property type="entry name" value="CENP_V_GFA"/>
    <property type="match status" value="1"/>
</dbReference>
<feature type="domain" description="CENP-V/GFA" evidence="5">
    <location>
        <begin position="2"/>
        <end position="124"/>
    </location>
</feature>
<proteinExistence type="inferred from homology"/>
<evidence type="ECO:0000313" key="7">
    <source>
        <dbReference type="Proteomes" id="UP000243797"/>
    </source>
</evidence>
<evidence type="ECO:0000256" key="1">
    <source>
        <dbReference type="ARBA" id="ARBA00005495"/>
    </source>
</evidence>
<dbReference type="Gene3D" id="3.90.1590.10">
    <property type="entry name" value="glutathione-dependent formaldehyde- activating enzyme (gfa)"/>
    <property type="match status" value="1"/>
</dbReference>
<dbReference type="PANTHER" id="PTHR33337:SF30">
    <property type="entry name" value="DUF636 DOMAIN PROTEIN (AFU_ORTHOLOGUE AFUA_1G03180)"/>
    <property type="match status" value="1"/>
</dbReference>
<evidence type="ECO:0000313" key="6">
    <source>
        <dbReference type="EMBL" id="PNS19246.1"/>
    </source>
</evidence>
<dbReference type="OrthoDB" id="428768at2759"/>
<dbReference type="InterPro" id="IPR011057">
    <property type="entry name" value="Mss4-like_sf"/>
</dbReference>
<sequence>MVQGSCVCGDFAYELTGEPLAVLACHCHPCRKTSGTGASHNLLYPDPQFKLVRGIPKKYVRQGDSGKNVTYHNCPICSTLLYVEAEGLAGVKIIKLGAIDDQEWVNKLDTPKQEIYCKNMYTWEKGWEGAEKKEGAP</sequence>
<dbReference type="InterPro" id="IPR006913">
    <property type="entry name" value="CENP-V/GFA"/>
</dbReference>
<dbReference type="GO" id="GO:0046872">
    <property type="term" value="F:metal ion binding"/>
    <property type="evidence" value="ECO:0007669"/>
    <property type="project" value="UniProtKB-KW"/>
</dbReference>
<dbReference type="AlphaFoldDB" id="A0A2K1QW18"/>
<evidence type="ECO:0000256" key="4">
    <source>
        <dbReference type="ARBA" id="ARBA00023239"/>
    </source>
</evidence>
<evidence type="ECO:0000259" key="5">
    <source>
        <dbReference type="PROSITE" id="PS51891"/>
    </source>
</evidence>
<comment type="similarity">
    <text evidence="1">Belongs to the Gfa family.</text>
</comment>
<dbReference type="PANTHER" id="PTHR33337">
    <property type="entry name" value="GFA DOMAIN-CONTAINING PROTEIN"/>
    <property type="match status" value="1"/>
</dbReference>
<keyword evidence="3" id="KW-0862">Zinc</keyword>
<protein>
    <recommendedName>
        <fullName evidence="5">CENP-V/GFA domain-containing protein</fullName>
    </recommendedName>
</protein>
<dbReference type="EMBL" id="NKHZ01000032">
    <property type="protein sequence ID" value="PNS19246.1"/>
    <property type="molecule type" value="Genomic_DNA"/>
</dbReference>
<evidence type="ECO:0000256" key="2">
    <source>
        <dbReference type="ARBA" id="ARBA00022723"/>
    </source>
</evidence>
<dbReference type="SUPFAM" id="SSF51316">
    <property type="entry name" value="Mss4-like"/>
    <property type="match status" value="1"/>
</dbReference>
<comment type="caution">
    <text evidence="6">The sequence shown here is derived from an EMBL/GenBank/DDBJ whole genome shotgun (WGS) entry which is preliminary data.</text>
</comment>
<dbReference type="Proteomes" id="UP000243797">
    <property type="component" value="Unassembled WGS sequence"/>
</dbReference>
<keyword evidence="4" id="KW-0456">Lyase</keyword>
<name>A0A2K1QW18_9PEZI</name>
<keyword evidence="2" id="KW-0479">Metal-binding</keyword>
<dbReference type="GO" id="GO:0016846">
    <property type="term" value="F:carbon-sulfur lyase activity"/>
    <property type="evidence" value="ECO:0007669"/>
    <property type="project" value="InterPro"/>
</dbReference>
<accession>A0A2K1QW18</accession>
<dbReference type="InParanoid" id="A0A2K1QW18"/>
<evidence type="ECO:0000256" key="3">
    <source>
        <dbReference type="ARBA" id="ARBA00022833"/>
    </source>
</evidence>
<reference evidence="6 7" key="1">
    <citation type="submission" date="2017-06" db="EMBL/GenBank/DDBJ databases">
        <title>Draft genome sequence of a variant of Elsinoe murrayae.</title>
        <authorList>
            <person name="Cheng Q."/>
        </authorList>
    </citation>
    <scope>NUCLEOTIDE SEQUENCE [LARGE SCALE GENOMIC DNA]</scope>
    <source>
        <strain evidence="6 7">CQ-2017a</strain>
    </source>
</reference>
<gene>
    <name evidence="6" type="ORF">CAC42_2423</name>
</gene>
<dbReference type="Pfam" id="PF04828">
    <property type="entry name" value="GFA"/>
    <property type="match status" value="1"/>
</dbReference>
<keyword evidence="7" id="KW-1185">Reference proteome</keyword>
<organism evidence="6 7">
    <name type="scientific">Sphaceloma murrayae</name>
    <dbReference type="NCBI Taxonomy" id="2082308"/>
    <lineage>
        <taxon>Eukaryota</taxon>
        <taxon>Fungi</taxon>
        <taxon>Dikarya</taxon>
        <taxon>Ascomycota</taxon>
        <taxon>Pezizomycotina</taxon>
        <taxon>Dothideomycetes</taxon>
        <taxon>Dothideomycetidae</taxon>
        <taxon>Myriangiales</taxon>
        <taxon>Elsinoaceae</taxon>
        <taxon>Sphaceloma</taxon>
    </lineage>
</organism>